<feature type="transmembrane region" description="Helical" evidence="1">
    <location>
        <begin position="154"/>
        <end position="187"/>
    </location>
</feature>
<keyword evidence="1" id="KW-0812">Transmembrane</keyword>
<dbReference type="CTD" id="41631"/>
<dbReference type="GeneID" id="112686547"/>
<keyword evidence="2" id="KW-0732">Signal</keyword>
<keyword evidence="1" id="KW-0472">Membrane</keyword>
<gene>
    <name evidence="4" type="primary">LOC112686547</name>
</gene>
<sequence length="312" mass="35367">MRWWPVCTWLLLAASSAERAATTAGLVRDEGLFQGLPATIARALNRIRGSKRDYHLVDDFWLEALPENTPGSNPKRSAFKSPPSGLVDLADSVFDTHRLSWHNSPVQGLDFNMYKDHTQQYVFDMTRQKENSHHTVTRTFGFQRRRLQLIMLPVMYKLGVITTLLTGLTVLSLKGVTIGVILLMLAITSVVAKLSKHNHYAASYAMSPWSGPDPFDRSSVVQHQQLQDKNIHVHVHTAPGGPTLPSDVVLRSQPPYDGYDRTADDNNGPYWNRANDEYYDAAMNHYYRNNHRFSDRDVTESTTASAYHRWLG</sequence>
<organism evidence="3 4">
    <name type="scientific">Sipha flava</name>
    <name type="common">yellow sugarcane aphid</name>
    <dbReference type="NCBI Taxonomy" id="143950"/>
    <lineage>
        <taxon>Eukaryota</taxon>
        <taxon>Metazoa</taxon>
        <taxon>Ecdysozoa</taxon>
        <taxon>Arthropoda</taxon>
        <taxon>Hexapoda</taxon>
        <taxon>Insecta</taxon>
        <taxon>Pterygota</taxon>
        <taxon>Neoptera</taxon>
        <taxon>Paraneoptera</taxon>
        <taxon>Hemiptera</taxon>
        <taxon>Sternorrhyncha</taxon>
        <taxon>Aphidomorpha</taxon>
        <taxon>Aphidoidea</taxon>
        <taxon>Aphididae</taxon>
        <taxon>Sipha</taxon>
    </lineage>
</organism>
<accession>A0A8B8FWG2</accession>
<keyword evidence="3" id="KW-1185">Reference proteome</keyword>
<evidence type="ECO:0000256" key="2">
    <source>
        <dbReference type="SAM" id="SignalP"/>
    </source>
</evidence>
<dbReference type="Proteomes" id="UP000694846">
    <property type="component" value="Unplaced"/>
</dbReference>
<feature type="chain" id="PRO_5034113362" evidence="2">
    <location>
        <begin position="20"/>
        <end position="312"/>
    </location>
</feature>
<evidence type="ECO:0000313" key="3">
    <source>
        <dbReference type="Proteomes" id="UP000694846"/>
    </source>
</evidence>
<dbReference type="RefSeq" id="XP_025414681.1">
    <property type="nucleotide sequence ID" value="XM_025558896.1"/>
</dbReference>
<dbReference type="AlphaFoldDB" id="A0A8B8FWG2"/>
<reference evidence="4" key="1">
    <citation type="submission" date="2025-08" db="UniProtKB">
        <authorList>
            <consortium name="RefSeq"/>
        </authorList>
    </citation>
    <scope>IDENTIFICATION</scope>
    <source>
        <tissue evidence="4">Whole body</tissue>
    </source>
</reference>
<evidence type="ECO:0000256" key="1">
    <source>
        <dbReference type="SAM" id="Phobius"/>
    </source>
</evidence>
<proteinExistence type="predicted"/>
<dbReference type="OrthoDB" id="6611212at2759"/>
<name>A0A8B8FWG2_9HEMI</name>
<feature type="signal peptide" evidence="2">
    <location>
        <begin position="1"/>
        <end position="19"/>
    </location>
</feature>
<protein>
    <submittedName>
        <fullName evidence="4">Uncharacterized protein LOC112686547</fullName>
    </submittedName>
</protein>
<keyword evidence="1" id="KW-1133">Transmembrane helix</keyword>
<evidence type="ECO:0000313" key="4">
    <source>
        <dbReference type="RefSeq" id="XP_025414681.1"/>
    </source>
</evidence>